<dbReference type="RefSeq" id="WP_372449056.1">
    <property type="nucleotide sequence ID" value="NZ_JAGIOH010000001.1"/>
</dbReference>
<dbReference type="Proteomes" id="UP001519291">
    <property type="component" value="Unassembled WGS sequence"/>
</dbReference>
<proteinExistence type="predicted"/>
<organism evidence="2 3">
    <name type="scientific">Streptomyces syringium</name>
    <dbReference type="NCBI Taxonomy" id="76729"/>
    <lineage>
        <taxon>Bacteria</taxon>
        <taxon>Bacillati</taxon>
        <taxon>Actinomycetota</taxon>
        <taxon>Actinomycetes</taxon>
        <taxon>Kitasatosporales</taxon>
        <taxon>Streptomycetaceae</taxon>
        <taxon>Streptomyces</taxon>
    </lineage>
</organism>
<name>A0ABS4Y011_9ACTN</name>
<evidence type="ECO:0000313" key="3">
    <source>
        <dbReference type="Proteomes" id="UP001519291"/>
    </source>
</evidence>
<comment type="caution">
    <text evidence="2">The sequence shown here is derived from an EMBL/GenBank/DDBJ whole genome shotgun (WGS) entry which is preliminary data.</text>
</comment>
<reference evidence="2 3" key="1">
    <citation type="submission" date="2021-03" db="EMBL/GenBank/DDBJ databases">
        <title>Sequencing the genomes of 1000 actinobacteria strains.</title>
        <authorList>
            <person name="Klenk H.-P."/>
        </authorList>
    </citation>
    <scope>NUCLEOTIDE SEQUENCE [LARGE SCALE GENOMIC DNA]</scope>
    <source>
        <strain evidence="2 3">DSM 41480</strain>
    </source>
</reference>
<keyword evidence="3" id="KW-1185">Reference proteome</keyword>
<sequence length="326" mass="35220">MMPSDRPADSSDAARSGQPHPTDTPEEPTTVSAPPLAFGMGNPTADCIADSAGGLTFDLDAPEHSGTADHWSAALVLRRRAGAADEGEEAEEIRLPLTPNGDGRLRAVLPSTVALPEGRWDVHVAQGDEEPVRLVPGLLDLRSLVDRRPGPSTSPLAVRIPYATKHGNLSLRSWLRGPHAEAGDLLLDDDALTVHGVLYRVEDPEAWLADAVVEARCRRDADLVATVPLTADGADFTFTLPYAELSDEWRGGLDVWDLTLRRPEAADDKDPVRIARILDDVVDKQQIFAYPPRAIDTPYAAAQAGPYYTADNDLSVRIDERPPAAR</sequence>
<accession>A0ABS4Y011</accession>
<feature type="region of interest" description="Disordered" evidence="1">
    <location>
        <begin position="1"/>
        <end position="44"/>
    </location>
</feature>
<gene>
    <name evidence="2" type="ORF">JO379_001561</name>
</gene>
<protein>
    <submittedName>
        <fullName evidence="2">Uncharacterized protein</fullName>
    </submittedName>
</protein>
<evidence type="ECO:0000313" key="2">
    <source>
        <dbReference type="EMBL" id="MBP2402092.1"/>
    </source>
</evidence>
<evidence type="ECO:0000256" key="1">
    <source>
        <dbReference type="SAM" id="MobiDB-lite"/>
    </source>
</evidence>
<dbReference type="GeneID" id="91568429"/>
<dbReference type="EMBL" id="JAGIOH010000001">
    <property type="protein sequence ID" value="MBP2402092.1"/>
    <property type="molecule type" value="Genomic_DNA"/>
</dbReference>